<accession>A0A0M7B9R2</accession>
<gene>
    <name evidence="2" type="ORF">JSE7799_01832</name>
</gene>
<name>A0A0M7B9R2_9RHOB</name>
<dbReference type="RefSeq" id="WP_055663349.1">
    <property type="nucleotide sequence ID" value="NZ_CYPR01000110.1"/>
</dbReference>
<reference evidence="2 3" key="1">
    <citation type="submission" date="2015-09" db="EMBL/GenBank/DDBJ databases">
        <authorList>
            <person name="Jackson K.R."/>
            <person name="Lunt B.L."/>
            <person name="Fisher J.N.B."/>
            <person name="Gardner A.V."/>
            <person name="Bailey M.E."/>
            <person name="Deus L.M."/>
            <person name="Earl A.S."/>
            <person name="Gibby P.D."/>
            <person name="Hartmann K.A."/>
            <person name="Liu J.E."/>
            <person name="Manci A.M."/>
            <person name="Nielsen D.A."/>
            <person name="Solomon M.B."/>
            <person name="Breakwell D.P."/>
            <person name="Burnett S.H."/>
            <person name="Grose J.H."/>
        </authorList>
    </citation>
    <scope>NUCLEOTIDE SEQUENCE [LARGE SCALE GENOMIC DNA]</scope>
    <source>
        <strain evidence="2 3">CECT 7799</strain>
    </source>
</reference>
<feature type="compositionally biased region" description="Basic and acidic residues" evidence="1">
    <location>
        <begin position="56"/>
        <end position="65"/>
    </location>
</feature>
<organism evidence="2 3">
    <name type="scientific">Jannaschia seosinensis</name>
    <dbReference type="NCBI Taxonomy" id="313367"/>
    <lineage>
        <taxon>Bacteria</taxon>
        <taxon>Pseudomonadati</taxon>
        <taxon>Pseudomonadota</taxon>
        <taxon>Alphaproteobacteria</taxon>
        <taxon>Rhodobacterales</taxon>
        <taxon>Roseobacteraceae</taxon>
        <taxon>Jannaschia</taxon>
    </lineage>
</organism>
<evidence type="ECO:0000313" key="3">
    <source>
        <dbReference type="Proteomes" id="UP000049455"/>
    </source>
</evidence>
<dbReference type="OrthoDB" id="7659339at2"/>
<feature type="compositionally biased region" description="Basic and acidic residues" evidence="1">
    <location>
        <begin position="21"/>
        <end position="45"/>
    </location>
</feature>
<keyword evidence="3" id="KW-1185">Reference proteome</keyword>
<dbReference type="Proteomes" id="UP000049455">
    <property type="component" value="Unassembled WGS sequence"/>
</dbReference>
<evidence type="ECO:0000313" key="2">
    <source>
        <dbReference type="EMBL" id="CUH39111.1"/>
    </source>
</evidence>
<feature type="region of interest" description="Disordered" evidence="1">
    <location>
        <begin position="1"/>
        <end position="79"/>
    </location>
</feature>
<evidence type="ECO:0000256" key="1">
    <source>
        <dbReference type="SAM" id="MobiDB-lite"/>
    </source>
</evidence>
<proteinExistence type="predicted"/>
<dbReference type="EMBL" id="CYPR01000110">
    <property type="protein sequence ID" value="CUH39111.1"/>
    <property type="molecule type" value="Genomic_DNA"/>
</dbReference>
<sequence length="79" mass="8645">MVKDNDDGQQPMKPSPHKPGRPKENTYGESAADKKPEGGRTKYDKPAVGADDFATDEQRDKRIRGNESSVDGGEKKNEG</sequence>
<dbReference type="AlphaFoldDB" id="A0A0M7B9R2"/>
<protein>
    <submittedName>
        <fullName evidence="2">Uncharacterized protein</fullName>
    </submittedName>
</protein>